<evidence type="ECO:0000313" key="3">
    <source>
        <dbReference type="Proteomes" id="UP000274429"/>
    </source>
</evidence>
<dbReference type="STRING" id="6205.A0A0R3WT50"/>
<proteinExistence type="predicted"/>
<evidence type="ECO:0000256" key="1">
    <source>
        <dbReference type="SAM" id="MobiDB-lite"/>
    </source>
</evidence>
<reference evidence="4" key="1">
    <citation type="submission" date="2017-02" db="UniProtKB">
        <authorList>
            <consortium name="WormBaseParasite"/>
        </authorList>
    </citation>
    <scope>IDENTIFICATION</scope>
</reference>
<dbReference type="AlphaFoldDB" id="A0A0R3WT50"/>
<organism evidence="4">
    <name type="scientific">Hydatigena taeniaeformis</name>
    <name type="common">Feline tapeworm</name>
    <name type="synonym">Taenia taeniaeformis</name>
    <dbReference type="NCBI Taxonomy" id="6205"/>
    <lineage>
        <taxon>Eukaryota</taxon>
        <taxon>Metazoa</taxon>
        <taxon>Spiralia</taxon>
        <taxon>Lophotrochozoa</taxon>
        <taxon>Platyhelminthes</taxon>
        <taxon>Cestoda</taxon>
        <taxon>Eucestoda</taxon>
        <taxon>Cyclophyllidea</taxon>
        <taxon>Taeniidae</taxon>
        <taxon>Hydatigera</taxon>
    </lineage>
</organism>
<protein>
    <submittedName>
        <fullName evidence="4">CTNNB1_binding domain-containing protein</fullName>
    </submittedName>
</protein>
<sequence length="106" mass="11525">MTMDCHLNGMTVDKTKYEEEKESLIAQLKLQEETSTEGSPVITSPVKTESSALREKSPDDAYTYPTAAFASNRPPPNSSPIYSSPAKDSPVHFIGASMDPMTVSIL</sequence>
<feature type="region of interest" description="Disordered" evidence="1">
    <location>
        <begin position="30"/>
        <end position="85"/>
    </location>
</feature>
<accession>A0A0R3WT50</accession>
<name>A0A0R3WT50_HYDTA</name>
<evidence type="ECO:0000313" key="4">
    <source>
        <dbReference type="WBParaSite" id="TTAC_0000394001-mRNA-1"/>
    </source>
</evidence>
<dbReference type="WBParaSite" id="TTAC_0000394001-mRNA-1">
    <property type="protein sequence ID" value="TTAC_0000394001-mRNA-1"/>
    <property type="gene ID" value="TTAC_0000394001"/>
</dbReference>
<feature type="compositionally biased region" description="Polar residues" evidence="1">
    <location>
        <begin position="36"/>
        <end position="51"/>
    </location>
</feature>
<dbReference type="Proteomes" id="UP000274429">
    <property type="component" value="Unassembled WGS sequence"/>
</dbReference>
<gene>
    <name evidence="2" type="ORF">TTAC_LOCUS3925</name>
</gene>
<keyword evidence="3" id="KW-1185">Reference proteome</keyword>
<reference evidence="2 3" key="2">
    <citation type="submission" date="2018-11" db="EMBL/GenBank/DDBJ databases">
        <authorList>
            <consortium name="Pathogen Informatics"/>
        </authorList>
    </citation>
    <scope>NUCLEOTIDE SEQUENCE [LARGE SCALE GENOMIC DNA]</scope>
</reference>
<dbReference type="EMBL" id="UYWX01003302">
    <property type="protein sequence ID" value="VDM23774.1"/>
    <property type="molecule type" value="Genomic_DNA"/>
</dbReference>
<evidence type="ECO:0000313" key="2">
    <source>
        <dbReference type="EMBL" id="VDM23774.1"/>
    </source>
</evidence>